<name>X1VZN2_9ZZZZ</name>
<dbReference type="EMBL" id="BARW01040546">
    <property type="protein sequence ID" value="GAJ18750.1"/>
    <property type="molecule type" value="Genomic_DNA"/>
</dbReference>
<evidence type="ECO:0000256" key="1">
    <source>
        <dbReference type="ARBA" id="ARBA00001946"/>
    </source>
</evidence>
<evidence type="ECO:0000259" key="7">
    <source>
        <dbReference type="Pfam" id="PF02878"/>
    </source>
</evidence>
<dbReference type="Gene3D" id="3.40.120.10">
    <property type="entry name" value="Alpha-D-Glucose-1,6-Bisphosphate, subunit A, domain 3"/>
    <property type="match status" value="1"/>
</dbReference>
<proteinExistence type="inferred from homology"/>
<keyword evidence="5" id="KW-0460">Magnesium</keyword>
<comment type="caution">
    <text evidence="8">The sequence shown here is derived from an EMBL/GenBank/DDBJ whole genome shotgun (WGS) entry which is preliminary data.</text>
</comment>
<evidence type="ECO:0000313" key="8">
    <source>
        <dbReference type="EMBL" id="GAJ18750.1"/>
    </source>
</evidence>
<dbReference type="GO" id="GO:0005975">
    <property type="term" value="P:carbohydrate metabolic process"/>
    <property type="evidence" value="ECO:0007669"/>
    <property type="project" value="InterPro"/>
</dbReference>
<dbReference type="SUPFAM" id="SSF53738">
    <property type="entry name" value="Phosphoglucomutase, first 3 domains"/>
    <property type="match status" value="1"/>
</dbReference>
<feature type="domain" description="Alpha-D-phosphohexomutase alpha/beta/alpha" evidence="7">
    <location>
        <begin position="2"/>
        <end position="93"/>
    </location>
</feature>
<evidence type="ECO:0000256" key="6">
    <source>
        <dbReference type="ARBA" id="ARBA00023235"/>
    </source>
</evidence>
<feature type="non-terminal residue" evidence="8">
    <location>
        <position position="1"/>
    </location>
</feature>
<dbReference type="Pfam" id="PF02878">
    <property type="entry name" value="PGM_PMM_I"/>
    <property type="match status" value="1"/>
</dbReference>
<feature type="non-terminal residue" evidence="8">
    <location>
        <position position="121"/>
    </location>
</feature>
<dbReference type="GO" id="GO:0046872">
    <property type="term" value="F:metal ion binding"/>
    <property type="evidence" value="ECO:0007669"/>
    <property type="project" value="UniProtKB-KW"/>
</dbReference>
<dbReference type="PANTHER" id="PTHR43771:SF1">
    <property type="entry name" value="PHOSPHOMANNOMUTASE"/>
    <property type="match status" value="1"/>
</dbReference>
<protein>
    <recommendedName>
        <fullName evidence="7">Alpha-D-phosphohexomutase alpha/beta/alpha domain-containing protein</fullName>
    </recommendedName>
</protein>
<dbReference type="GO" id="GO:0016868">
    <property type="term" value="F:intramolecular phosphotransferase activity"/>
    <property type="evidence" value="ECO:0007669"/>
    <property type="project" value="InterPro"/>
</dbReference>
<dbReference type="InterPro" id="IPR016055">
    <property type="entry name" value="A-D-PHexomutase_a/b/a-I/II/III"/>
</dbReference>
<keyword evidence="6" id="KW-0413">Isomerase</keyword>
<evidence type="ECO:0000256" key="3">
    <source>
        <dbReference type="ARBA" id="ARBA00022553"/>
    </source>
</evidence>
<dbReference type="InterPro" id="IPR005844">
    <property type="entry name" value="A-D-PHexomutase_a/b/a-I"/>
</dbReference>
<dbReference type="PANTHER" id="PTHR43771">
    <property type="entry name" value="PHOSPHOMANNOMUTASE"/>
    <property type="match status" value="1"/>
</dbReference>
<evidence type="ECO:0000256" key="2">
    <source>
        <dbReference type="ARBA" id="ARBA00010231"/>
    </source>
</evidence>
<dbReference type="AlphaFoldDB" id="X1VZN2"/>
<comment type="similarity">
    <text evidence="2">Belongs to the phosphohexose mutase family.</text>
</comment>
<accession>X1VZN2</accession>
<evidence type="ECO:0000256" key="5">
    <source>
        <dbReference type="ARBA" id="ARBA00022842"/>
    </source>
</evidence>
<keyword evidence="4" id="KW-0479">Metal-binding</keyword>
<organism evidence="8">
    <name type="scientific">marine sediment metagenome</name>
    <dbReference type="NCBI Taxonomy" id="412755"/>
    <lineage>
        <taxon>unclassified sequences</taxon>
        <taxon>metagenomes</taxon>
        <taxon>ecological metagenomes</taxon>
    </lineage>
</organism>
<gene>
    <name evidence="8" type="ORF">S12H4_61206</name>
</gene>
<evidence type="ECO:0000256" key="4">
    <source>
        <dbReference type="ARBA" id="ARBA00022723"/>
    </source>
</evidence>
<sequence>GSVVVGCDTRTSSEAMKYALVSGLLAAGSRGCDAGVIPTPTLAFATREFDTGAMITASHNPPEYNGIKLLNPDGSAFGSDQQKQIEEMILDGSFSVAIWDKIRSSSIYSGAVERHIEHILR</sequence>
<comment type="cofactor">
    <cofactor evidence="1">
        <name>Mg(2+)</name>
        <dbReference type="ChEBI" id="CHEBI:18420"/>
    </cofactor>
</comment>
<keyword evidence="3" id="KW-0597">Phosphoprotein</keyword>
<reference evidence="8" key="1">
    <citation type="journal article" date="2014" name="Front. Microbiol.">
        <title>High frequency of phylogenetically diverse reductive dehalogenase-homologous genes in deep subseafloor sedimentary metagenomes.</title>
        <authorList>
            <person name="Kawai M."/>
            <person name="Futagami T."/>
            <person name="Toyoda A."/>
            <person name="Takaki Y."/>
            <person name="Nishi S."/>
            <person name="Hori S."/>
            <person name="Arai W."/>
            <person name="Tsubouchi T."/>
            <person name="Morono Y."/>
            <person name="Uchiyama I."/>
            <person name="Ito T."/>
            <person name="Fujiyama A."/>
            <person name="Inagaki F."/>
            <person name="Takami H."/>
        </authorList>
    </citation>
    <scope>NUCLEOTIDE SEQUENCE</scope>
    <source>
        <strain evidence="8">Expedition CK06-06</strain>
    </source>
</reference>